<dbReference type="SUPFAM" id="SSF55205">
    <property type="entry name" value="EPT/RTPC-like"/>
    <property type="match status" value="1"/>
</dbReference>
<protein>
    <recommendedName>
        <fullName evidence="3">3-phosphoshikimate 1-carboxyvinyltransferase</fullName>
    </recommendedName>
</protein>
<dbReference type="InterPro" id="IPR013792">
    <property type="entry name" value="RNA3'P_cycl/enolpyr_Trfase_a/b"/>
</dbReference>
<dbReference type="EMBL" id="DQVR01000001">
    <property type="protein sequence ID" value="HIQ23424.1"/>
    <property type="molecule type" value="Genomic_DNA"/>
</dbReference>
<name>A0A832ZSL4_9CREN</name>
<comment type="caution">
    <text evidence="1">The sequence shown here is derived from an EMBL/GenBank/DDBJ whole genome shotgun (WGS) entry which is preliminary data.</text>
</comment>
<evidence type="ECO:0000313" key="1">
    <source>
        <dbReference type="EMBL" id="HIQ23424.1"/>
    </source>
</evidence>
<proteinExistence type="predicted"/>
<sequence length="409" mass="42957">MVKIVTVAVRGGGEVDNVRRESRCIRGLLRALQGLGYRVDWVSSTRVSLQEDESQAQARITIDTSCGLLAPGLVAPLAAVRLPPGGQLVVRGASEHIIPLSVRHVIEAVIAVGGRAWPGGSLSRLVVVEPSAYSPRGRIARLYSPPGFIAAGVVAALAAAGGGRLITYGTGVRGAKRMTAMIRALRLAGFEVAENSTGMLVTPASNGSETLTAEPGIHEAALLMALASPCIGGEILLEGLPNRDEDLSGLEYMLKATGFNVERKCSNSSCSIRVDSFEPASTVIAVHDDPGFTLFGIAYTASWSRLVVSGLRVAALEGLVDNKLDVFLQQLGVSAFYENDSDKLVAKAEEPKEPRRRLLECSEPAYCVAALARLLRVGDGVVEGVERIDDAAPGVLEALISLGVGVDIA</sequence>
<gene>
    <name evidence="1" type="ORF">EYH50_00015</name>
</gene>
<reference evidence="1" key="1">
    <citation type="journal article" date="2020" name="ISME J.">
        <title>Gammaproteobacteria mediating utilization of methyl-, sulfur- and petroleum organic compounds in deep ocean hydrothermal plumes.</title>
        <authorList>
            <person name="Zhou Z."/>
            <person name="Liu Y."/>
            <person name="Pan J."/>
            <person name="Cron B.R."/>
            <person name="Toner B.M."/>
            <person name="Anantharaman K."/>
            <person name="Breier J.A."/>
            <person name="Dick G.J."/>
            <person name="Li M."/>
        </authorList>
    </citation>
    <scope>NUCLEOTIDE SEQUENCE</scope>
    <source>
        <strain evidence="1">SZUA-1523</strain>
    </source>
</reference>
<evidence type="ECO:0008006" key="3">
    <source>
        <dbReference type="Google" id="ProtNLM"/>
    </source>
</evidence>
<evidence type="ECO:0000313" key="2">
    <source>
        <dbReference type="Proteomes" id="UP000600071"/>
    </source>
</evidence>
<dbReference type="GO" id="GO:0016765">
    <property type="term" value="F:transferase activity, transferring alkyl or aryl (other than methyl) groups"/>
    <property type="evidence" value="ECO:0007669"/>
    <property type="project" value="InterPro"/>
</dbReference>
<dbReference type="Proteomes" id="UP000600071">
    <property type="component" value="Unassembled WGS sequence"/>
</dbReference>
<dbReference type="Gene3D" id="3.65.10.10">
    <property type="entry name" value="Enolpyruvate transferase domain"/>
    <property type="match status" value="1"/>
</dbReference>
<organism evidence="1 2">
    <name type="scientific">Pyrodictium delaneyi</name>
    <dbReference type="NCBI Taxonomy" id="1273541"/>
    <lineage>
        <taxon>Archaea</taxon>
        <taxon>Thermoproteota</taxon>
        <taxon>Thermoprotei</taxon>
        <taxon>Desulfurococcales</taxon>
        <taxon>Pyrodictiaceae</taxon>
        <taxon>Pyrodictium</taxon>
    </lineage>
</organism>
<dbReference type="AlphaFoldDB" id="A0A832ZSL4"/>
<accession>A0A832ZSL4</accession>
<dbReference type="InterPro" id="IPR036968">
    <property type="entry name" value="Enolpyruvate_Tfrase_sf"/>
</dbReference>